<dbReference type="OrthoDB" id="248320at2759"/>
<dbReference type="AlphaFoldDB" id="A0A2H9TM18"/>
<evidence type="ECO:0000256" key="1">
    <source>
        <dbReference type="ARBA" id="ARBA00004123"/>
    </source>
</evidence>
<comment type="caution">
    <text evidence="6">The sequence shown here is derived from an EMBL/GenBank/DDBJ whole genome shotgun (WGS) entry which is preliminary data.</text>
</comment>
<evidence type="ECO:0000313" key="7">
    <source>
        <dbReference type="Proteomes" id="UP000240830"/>
    </source>
</evidence>
<evidence type="ECO:0000256" key="3">
    <source>
        <dbReference type="ARBA" id="ARBA00023242"/>
    </source>
</evidence>
<name>A0A2H9TM18_9FUNG</name>
<feature type="region of interest" description="Disordered" evidence="4">
    <location>
        <begin position="724"/>
        <end position="803"/>
    </location>
</feature>
<keyword evidence="2" id="KW-0813">Transport</keyword>
<protein>
    <recommendedName>
        <fullName evidence="5">Nucleoporin Nup159/Nup146 N-terminal domain-containing protein</fullName>
    </recommendedName>
</protein>
<reference evidence="6 7" key="1">
    <citation type="submission" date="2016-10" db="EMBL/GenBank/DDBJ databases">
        <title>The genome of Paramicrosporidium saccamoebae is the missing link in understanding Cryptomycota and Microsporidia evolution.</title>
        <authorList>
            <person name="Quandt C.A."/>
            <person name="Beaudet D."/>
            <person name="Corsaro D."/>
            <person name="Michel R."/>
            <person name="Corradi N."/>
            <person name="James T."/>
        </authorList>
    </citation>
    <scope>NUCLEOTIDE SEQUENCE [LARGE SCALE GENOMIC DNA]</scope>
    <source>
        <strain evidence="6 7">KSL3</strain>
    </source>
</reference>
<feature type="compositionally biased region" description="Polar residues" evidence="4">
    <location>
        <begin position="358"/>
        <end position="376"/>
    </location>
</feature>
<evidence type="ECO:0000259" key="5">
    <source>
        <dbReference type="Pfam" id="PF16755"/>
    </source>
</evidence>
<dbReference type="InterPro" id="IPR039462">
    <property type="entry name" value="Nup159/Nup146_N"/>
</dbReference>
<proteinExistence type="predicted"/>
<evidence type="ECO:0000256" key="4">
    <source>
        <dbReference type="SAM" id="MobiDB-lite"/>
    </source>
</evidence>
<dbReference type="EMBL" id="MTSL01000101">
    <property type="protein sequence ID" value="PJF18795.1"/>
    <property type="molecule type" value="Genomic_DNA"/>
</dbReference>
<feature type="region of interest" description="Disordered" evidence="4">
    <location>
        <begin position="358"/>
        <end position="384"/>
    </location>
</feature>
<dbReference type="Gene3D" id="2.130.10.10">
    <property type="entry name" value="YVTN repeat-like/Quinoprotein amine dehydrogenase"/>
    <property type="match status" value="1"/>
</dbReference>
<dbReference type="Proteomes" id="UP000240830">
    <property type="component" value="Unassembled WGS sequence"/>
</dbReference>
<dbReference type="Pfam" id="PF16755">
    <property type="entry name" value="Beta-prop_NUP159_NUP214"/>
    <property type="match status" value="1"/>
</dbReference>
<evidence type="ECO:0000256" key="2">
    <source>
        <dbReference type="ARBA" id="ARBA00022448"/>
    </source>
</evidence>
<evidence type="ECO:0000313" key="6">
    <source>
        <dbReference type="EMBL" id="PJF18795.1"/>
    </source>
</evidence>
<sequence length="996" mass="105249">MATLVTGEEADVEQLKNGFNAYIPEELLPTGYGENGTNMIAIDQKTATAFWAVQGGIGYCKLCELTKKNGAVEGSRLKLKSPVHSLFVQNGWLVVASDASLLFYDLITLSQESPSIAKDYVVWLDKAGKINHVKLGESSPTCLELGKFRVDGKTEATVVQPEDLTFEEDNLSIYCADNNALLIGVENSVFVVKWSKDGASDWIKFEDPARAVGSGQYFRFLSINGWSADLSMLAIIADSASSDLISGGILKSDAFKSFFIMSEEGLPQLPLKKGMETFPVGMALDFTNSDPVPPSNPEDEMLPPQPVLWILNSGGMFCPFRIVKTDQPKMCPLMQPSKAVVTEFPKELLTIQAKVVSPPSNTSTNVSKAAQLPSRSDFSEEEPYEQESVAVPVLSRLTEDLGLLTNIRGLGNETYGRIVKGRHLVYEVENITTELSNLSASLDTRLTDSALQEQSAMNLVGRASQAKAALQTRSSLESIPAIVDRLNKAVTVVETLLREANAIEDVKKRRKFIQDHIVPELEASLNVLTETSIIHSTSKSSRKGTPPKGDNWSKLHSALRQRSATEINTDARRGETPKVDRVTAKLKAMSVCGPVPAPLVLSAIKAEPIKNPLRVSVAPASTLSKIPATISAGSTKLALEPTKPTFSVSSAATTITKPPELAKLPLSSSPVKSDISKSSLLSESVVEKSAVASTLASSSDLSHAEPPKFKFALAKPTMPTVSTKINLPSQLDNEKTLTDSSAKLTKEDTGQSPTKSWTDIENIAIKSPTPKGPKSPVETKPSFGFTFGSPTPSSSKEETSLGKLSLGSTPAAAVQSGPSIFNIPSTVAGIKDSPMPSPSPATPTGSGFRPSALESVANTTTASIFDGSSSGFATPFSTPSKPAPSTGAFGTIGSLGNAPQFAAAPTFGAPTSFGASLSNATPAFGQTSSFGFNTPAPPTPSAGFAAFSTSGQSGGFAAFAKPVTGNTNVFGSASSASAGDQNKKKDLPPSFTEFRS</sequence>
<keyword evidence="3" id="KW-0539">Nucleus</keyword>
<gene>
    <name evidence="6" type="ORF">PSACC_01403</name>
</gene>
<feature type="compositionally biased region" description="Polar residues" evidence="4">
    <location>
        <begin position="971"/>
        <end position="980"/>
    </location>
</feature>
<feature type="compositionally biased region" description="Polar residues" evidence="4">
    <location>
        <begin position="750"/>
        <end position="759"/>
    </location>
</feature>
<comment type="subcellular location">
    <subcellularLocation>
        <location evidence="1">Nucleus</location>
    </subcellularLocation>
</comment>
<dbReference type="SUPFAM" id="SSF117289">
    <property type="entry name" value="Nucleoporin domain"/>
    <property type="match status" value="1"/>
</dbReference>
<organism evidence="6 7">
    <name type="scientific">Paramicrosporidium saccamoebae</name>
    <dbReference type="NCBI Taxonomy" id="1246581"/>
    <lineage>
        <taxon>Eukaryota</taxon>
        <taxon>Fungi</taxon>
        <taxon>Fungi incertae sedis</taxon>
        <taxon>Cryptomycota</taxon>
        <taxon>Cryptomycota incertae sedis</taxon>
        <taxon>Paramicrosporidium</taxon>
    </lineage>
</organism>
<dbReference type="InterPro" id="IPR015943">
    <property type="entry name" value="WD40/YVTN_repeat-like_dom_sf"/>
</dbReference>
<dbReference type="GO" id="GO:0005634">
    <property type="term" value="C:nucleus"/>
    <property type="evidence" value="ECO:0007669"/>
    <property type="project" value="UniProtKB-SubCell"/>
</dbReference>
<feature type="domain" description="Nucleoporin Nup159/Nup146 N-terminal" evidence="5">
    <location>
        <begin position="89"/>
        <end position="315"/>
    </location>
</feature>
<dbReference type="STRING" id="1246581.A0A2H9TM18"/>
<accession>A0A2H9TM18</accession>
<feature type="region of interest" description="Disordered" evidence="4">
    <location>
        <begin position="971"/>
        <end position="996"/>
    </location>
</feature>
<keyword evidence="7" id="KW-1185">Reference proteome</keyword>